<dbReference type="InterPro" id="IPR036779">
    <property type="entry name" value="LysM_dom_sf"/>
</dbReference>
<accession>A0A1W9KZW0</accession>
<dbReference type="Gene3D" id="3.10.350.10">
    <property type="entry name" value="LysM domain"/>
    <property type="match status" value="1"/>
</dbReference>
<feature type="region of interest" description="Disordered" evidence="1">
    <location>
        <begin position="205"/>
        <end position="226"/>
    </location>
</feature>
<feature type="region of interest" description="Disordered" evidence="1">
    <location>
        <begin position="651"/>
        <end position="671"/>
    </location>
</feature>
<feature type="region of interest" description="Disordered" evidence="1">
    <location>
        <begin position="399"/>
        <end position="448"/>
    </location>
</feature>
<dbReference type="AlphaFoldDB" id="A0A1W9KZW0"/>
<feature type="compositionally biased region" description="Polar residues" evidence="1">
    <location>
        <begin position="343"/>
        <end position="355"/>
    </location>
</feature>
<protein>
    <recommendedName>
        <fullName evidence="2">FimV N-terminal domain-containing protein</fullName>
    </recommendedName>
</protein>
<feature type="region of interest" description="Disordered" evidence="1">
    <location>
        <begin position="342"/>
        <end position="374"/>
    </location>
</feature>
<dbReference type="InterPro" id="IPR020011">
    <property type="entry name" value="FimV_C"/>
</dbReference>
<feature type="compositionally biased region" description="Pro residues" evidence="1">
    <location>
        <begin position="402"/>
        <end position="416"/>
    </location>
</feature>
<feature type="domain" description="FimV N-terminal" evidence="2">
    <location>
        <begin position="28"/>
        <end position="135"/>
    </location>
</feature>
<evidence type="ECO:0000313" key="3">
    <source>
        <dbReference type="EMBL" id="OQW90254.1"/>
    </source>
</evidence>
<reference evidence="3 4" key="1">
    <citation type="submission" date="2017-01" db="EMBL/GenBank/DDBJ databases">
        <title>Novel large sulfur bacteria in the metagenomes of groundwater-fed chemosynthetic microbial mats in the Lake Huron basin.</title>
        <authorList>
            <person name="Sharrar A.M."/>
            <person name="Flood B.E."/>
            <person name="Bailey J.V."/>
            <person name="Jones D.S."/>
            <person name="Biddanda B."/>
            <person name="Ruberg S.A."/>
            <person name="Marcus D.N."/>
            <person name="Dick G.J."/>
        </authorList>
    </citation>
    <scope>NUCLEOTIDE SEQUENCE [LARGE SCALE GENOMIC DNA]</scope>
    <source>
        <strain evidence="3">A7</strain>
    </source>
</reference>
<feature type="compositionally biased region" description="Low complexity" evidence="1">
    <location>
        <begin position="421"/>
        <end position="432"/>
    </location>
</feature>
<dbReference type="Gene3D" id="1.20.58.2200">
    <property type="match status" value="1"/>
</dbReference>
<dbReference type="NCBIfam" id="TIGR03505">
    <property type="entry name" value="FimV_core"/>
    <property type="match status" value="1"/>
</dbReference>
<dbReference type="InterPro" id="IPR057840">
    <property type="entry name" value="FimV_N"/>
</dbReference>
<dbReference type="InterPro" id="IPR020012">
    <property type="entry name" value="LysM_FimV"/>
</dbReference>
<proteinExistence type="predicted"/>
<dbReference type="EMBL" id="MTEI01000001">
    <property type="protein sequence ID" value="OQW90254.1"/>
    <property type="molecule type" value="Genomic_DNA"/>
</dbReference>
<dbReference type="InterPro" id="IPR018392">
    <property type="entry name" value="LysM"/>
</dbReference>
<sequence>MAKSHPYQLTALAIAAVLSLWGSPAAALSLGRITVQSALGEPLKAEIDVLDINAEEASSLVTRVAPPEAFQAAGLDYNPALGSLTASLQRRPDGRAYLRLSSDRAVGEPFVDMILETSWNSGRIVRDYTMLFDPPSLRSQTRGAPVAAQLPVPAPERATTPTRPAAATVLTTPAAPVVSVTPPEPTPAKPAVVATKPAVATVKPAPMAQPAPAPKPEPDDQTVQVKPGDTASAIVATRKPASVSLDQMLVALLRANPDAFIQDNVNRIKAGAVVTIPSAEQASTTPPQEATQIITAQSQDFNDYRRKFAGNVPTAKVAPASRDVSGKVEAIVEDTKPAAATSDKLTLSKGTVQGKSSEEALAQERNAQKAESRTAELAKNIQDLDKLAAAASAPATVAPAATPAPAPASAPEPLPAPKVSEPVAEPAATAAPAPAPKKPAPPPVVPAPVEEPSFIDDLMADPMLPAGAAALIALLAGLGLYKARQRKKSEQLDSTFANSDLAFSGASGGQNVDTADSLTTGSSMVYSPSQLDAVDDVDPVAEADVYLAYGRDLQAEEILKDALRTNPQRVAIHQKLLEIYAKRRDVKGFESVAALAFNLTDGSGPEWEQICEKGISIDPDNALYLPGGQPLASQLPDFGKTEPAFAATAVGQSAADEARDEAPIATGHGDLDLDLDFSMDDVAPEPAPPPPPAASPHSDLVPTAFSGLDAFDDTPLPTLSAELPPAVEVVTEEPAEERVGPTTVRDALDESLDFDTPGMDLELALPPADQAAATPTPAAAEAPANELMSFDLGSLSLDLGEDKVTVPGEFIDEAMDPLETKLALADEFRAIGDDDGARALIEEVIAEAAGDLRAKAQSALNKL</sequence>
<dbReference type="Pfam" id="PF25800">
    <property type="entry name" value="FimV_N"/>
    <property type="match status" value="1"/>
</dbReference>
<gene>
    <name evidence="3" type="ORF">BWK72_00505</name>
</gene>
<comment type="caution">
    <text evidence="3">The sequence shown here is derived from an EMBL/GenBank/DDBJ whole genome shotgun (WGS) entry which is preliminary data.</text>
</comment>
<dbReference type="InterPro" id="IPR038440">
    <property type="entry name" value="FimV_C_sf"/>
</dbReference>
<feature type="compositionally biased region" description="Pro residues" evidence="1">
    <location>
        <begin position="433"/>
        <end position="446"/>
    </location>
</feature>
<organism evidence="3 4">
    <name type="scientific">Rhodoferax ferrireducens</name>
    <dbReference type="NCBI Taxonomy" id="192843"/>
    <lineage>
        <taxon>Bacteria</taxon>
        <taxon>Pseudomonadati</taxon>
        <taxon>Pseudomonadota</taxon>
        <taxon>Betaproteobacteria</taxon>
        <taxon>Burkholderiales</taxon>
        <taxon>Comamonadaceae</taxon>
        <taxon>Rhodoferax</taxon>
    </lineage>
</organism>
<dbReference type="CDD" id="cd00118">
    <property type="entry name" value="LysM"/>
    <property type="match status" value="1"/>
</dbReference>
<dbReference type="NCBIfam" id="TIGR03504">
    <property type="entry name" value="FimV_Cterm"/>
    <property type="match status" value="1"/>
</dbReference>
<name>A0A1W9KZW0_9BURK</name>
<evidence type="ECO:0000259" key="2">
    <source>
        <dbReference type="Pfam" id="PF25800"/>
    </source>
</evidence>
<evidence type="ECO:0000256" key="1">
    <source>
        <dbReference type="SAM" id="MobiDB-lite"/>
    </source>
</evidence>
<dbReference type="Proteomes" id="UP000192505">
    <property type="component" value="Unassembled WGS sequence"/>
</dbReference>
<evidence type="ECO:0000313" key="4">
    <source>
        <dbReference type="Proteomes" id="UP000192505"/>
    </source>
</evidence>